<accession>A0A9D4QW54</accession>
<dbReference type="PANTHER" id="PTHR47772:SF13">
    <property type="entry name" value="GASTRULA ZINC FINGER PROTEIN XLCGF49.1-LIKE-RELATED"/>
    <property type="match status" value="1"/>
</dbReference>
<dbReference type="InterPro" id="IPR050636">
    <property type="entry name" value="C2H2-ZF_domain-containing"/>
</dbReference>
<keyword evidence="5" id="KW-0862">Zinc</keyword>
<keyword evidence="2" id="KW-0479">Metal-binding</keyword>
<sequence>MAASVPKQANMASTSSPSSTARLCTECGRLFKSRIGYSRHIRQHNGQAPYRCCGKMFFDKDKLKMHRNHIHREAAREACSQCGKLFRQQVKKHVTVTQR</sequence>
<evidence type="ECO:0000259" key="11">
    <source>
        <dbReference type="PROSITE" id="PS50157"/>
    </source>
</evidence>
<feature type="region of interest" description="Disordered" evidence="10">
    <location>
        <begin position="1"/>
        <end position="20"/>
    </location>
</feature>
<evidence type="ECO:0000256" key="8">
    <source>
        <dbReference type="ARBA" id="ARBA00023242"/>
    </source>
</evidence>
<dbReference type="SMART" id="SM00355">
    <property type="entry name" value="ZnF_C2H2"/>
    <property type="match status" value="2"/>
</dbReference>
<dbReference type="PROSITE" id="PS50157">
    <property type="entry name" value="ZINC_FINGER_C2H2_2"/>
    <property type="match status" value="1"/>
</dbReference>
<dbReference type="InterPro" id="IPR036236">
    <property type="entry name" value="Znf_C2H2_sf"/>
</dbReference>
<evidence type="ECO:0000256" key="10">
    <source>
        <dbReference type="SAM" id="MobiDB-lite"/>
    </source>
</evidence>
<proteinExistence type="predicted"/>
<evidence type="ECO:0000256" key="3">
    <source>
        <dbReference type="ARBA" id="ARBA00022737"/>
    </source>
</evidence>
<dbReference type="PANTHER" id="PTHR47772">
    <property type="entry name" value="ZINC FINGER PROTEIN 200"/>
    <property type="match status" value="1"/>
</dbReference>
<dbReference type="GO" id="GO:0008270">
    <property type="term" value="F:zinc ion binding"/>
    <property type="evidence" value="ECO:0007669"/>
    <property type="project" value="UniProtKB-KW"/>
</dbReference>
<evidence type="ECO:0000256" key="1">
    <source>
        <dbReference type="ARBA" id="ARBA00004123"/>
    </source>
</evidence>
<evidence type="ECO:0000256" key="7">
    <source>
        <dbReference type="ARBA" id="ARBA00023163"/>
    </source>
</evidence>
<comment type="caution">
    <text evidence="12">The sequence shown here is derived from an EMBL/GenBank/DDBJ whole genome shotgun (WGS) entry which is preliminary data.</text>
</comment>
<feature type="compositionally biased region" description="Polar residues" evidence="10">
    <location>
        <begin position="10"/>
        <end position="20"/>
    </location>
</feature>
<evidence type="ECO:0000256" key="2">
    <source>
        <dbReference type="ARBA" id="ARBA00022723"/>
    </source>
</evidence>
<organism evidence="12 13">
    <name type="scientific">Dreissena polymorpha</name>
    <name type="common">Zebra mussel</name>
    <name type="synonym">Mytilus polymorpha</name>
    <dbReference type="NCBI Taxonomy" id="45954"/>
    <lineage>
        <taxon>Eukaryota</taxon>
        <taxon>Metazoa</taxon>
        <taxon>Spiralia</taxon>
        <taxon>Lophotrochozoa</taxon>
        <taxon>Mollusca</taxon>
        <taxon>Bivalvia</taxon>
        <taxon>Autobranchia</taxon>
        <taxon>Heteroconchia</taxon>
        <taxon>Euheterodonta</taxon>
        <taxon>Imparidentia</taxon>
        <taxon>Neoheterodontei</taxon>
        <taxon>Myida</taxon>
        <taxon>Dreissenoidea</taxon>
        <taxon>Dreissenidae</taxon>
        <taxon>Dreissena</taxon>
    </lineage>
</organism>
<evidence type="ECO:0000313" key="12">
    <source>
        <dbReference type="EMBL" id="KAH3844937.1"/>
    </source>
</evidence>
<dbReference type="EMBL" id="JAIWYP010000003">
    <property type="protein sequence ID" value="KAH3844937.1"/>
    <property type="molecule type" value="Genomic_DNA"/>
</dbReference>
<dbReference type="GO" id="GO:0005634">
    <property type="term" value="C:nucleus"/>
    <property type="evidence" value="ECO:0007669"/>
    <property type="project" value="UniProtKB-SubCell"/>
</dbReference>
<keyword evidence="3" id="KW-0677">Repeat</keyword>
<evidence type="ECO:0000313" key="13">
    <source>
        <dbReference type="Proteomes" id="UP000828390"/>
    </source>
</evidence>
<gene>
    <name evidence="12" type="ORF">DPMN_087203</name>
</gene>
<dbReference type="Pfam" id="PF00096">
    <property type="entry name" value="zf-C2H2"/>
    <property type="match status" value="1"/>
</dbReference>
<dbReference type="InterPro" id="IPR013087">
    <property type="entry name" value="Znf_C2H2_type"/>
</dbReference>
<evidence type="ECO:0000256" key="5">
    <source>
        <dbReference type="ARBA" id="ARBA00022833"/>
    </source>
</evidence>
<keyword evidence="7" id="KW-0804">Transcription</keyword>
<keyword evidence="8" id="KW-0539">Nucleus</keyword>
<evidence type="ECO:0000256" key="9">
    <source>
        <dbReference type="PROSITE-ProRule" id="PRU00042"/>
    </source>
</evidence>
<protein>
    <recommendedName>
        <fullName evidence="11">C2H2-type domain-containing protein</fullName>
    </recommendedName>
</protein>
<feature type="domain" description="C2H2-type" evidence="11">
    <location>
        <begin position="22"/>
        <end position="49"/>
    </location>
</feature>
<comment type="subcellular location">
    <subcellularLocation>
        <location evidence="1">Nucleus</location>
    </subcellularLocation>
</comment>
<name>A0A9D4QW54_DREPO</name>
<dbReference type="OrthoDB" id="8823111at2759"/>
<reference evidence="12" key="2">
    <citation type="submission" date="2020-11" db="EMBL/GenBank/DDBJ databases">
        <authorList>
            <person name="McCartney M.A."/>
            <person name="Auch B."/>
            <person name="Kono T."/>
            <person name="Mallez S."/>
            <person name="Becker A."/>
            <person name="Gohl D.M."/>
            <person name="Silverstein K.A.T."/>
            <person name="Koren S."/>
            <person name="Bechman K.B."/>
            <person name="Herman A."/>
            <person name="Abrahante J.E."/>
            <person name="Garbe J."/>
        </authorList>
    </citation>
    <scope>NUCLEOTIDE SEQUENCE</scope>
    <source>
        <strain evidence="12">Duluth1</strain>
        <tissue evidence="12">Whole animal</tissue>
    </source>
</reference>
<reference evidence="12" key="1">
    <citation type="journal article" date="2019" name="bioRxiv">
        <title>The Genome of the Zebra Mussel, Dreissena polymorpha: A Resource for Invasive Species Research.</title>
        <authorList>
            <person name="McCartney M.A."/>
            <person name="Auch B."/>
            <person name="Kono T."/>
            <person name="Mallez S."/>
            <person name="Zhang Y."/>
            <person name="Obille A."/>
            <person name="Becker A."/>
            <person name="Abrahante J.E."/>
            <person name="Garbe J."/>
            <person name="Badalamenti J.P."/>
            <person name="Herman A."/>
            <person name="Mangelson H."/>
            <person name="Liachko I."/>
            <person name="Sullivan S."/>
            <person name="Sone E.D."/>
            <person name="Koren S."/>
            <person name="Silverstein K.A.T."/>
            <person name="Beckman K.B."/>
            <person name="Gohl D.M."/>
        </authorList>
    </citation>
    <scope>NUCLEOTIDE SEQUENCE</scope>
    <source>
        <strain evidence="12">Duluth1</strain>
        <tissue evidence="12">Whole animal</tissue>
    </source>
</reference>
<keyword evidence="13" id="KW-1185">Reference proteome</keyword>
<dbReference type="SUPFAM" id="SSF57667">
    <property type="entry name" value="beta-beta-alpha zinc fingers"/>
    <property type="match status" value="1"/>
</dbReference>
<evidence type="ECO:0000256" key="4">
    <source>
        <dbReference type="ARBA" id="ARBA00022771"/>
    </source>
</evidence>
<keyword evidence="4 9" id="KW-0863">Zinc-finger</keyword>
<dbReference type="Gene3D" id="3.30.160.60">
    <property type="entry name" value="Classic Zinc Finger"/>
    <property type="match status" value="2"/>
</dbReference>
<dbReference type="AlphaFoldDB" id="A0A9D4QW54"/>
<keyword evidence="6" id="KW-0805">Transcription regulation</keyword>
<evidence type="ECO:0000256" key="6">
    <source>
        <dbReference type="ARBA" id="ARBA00023015"/>
    </source>
</evidence>
<dbReference type="PROSITE" id="PS00028">
    <property type="entry name" value="ZINC_FINGER_C2H2_1"/>
    <property type="match status" value="1"/>
</dbReference>
<dbReference type="Proteomes" id="UP000828390">
    <property type="component" value="Unassembled WGS sequence"/>
</dbReference>